<dbReference type="EMBL" id="JAHWGI010001195">
    <property type="protein sequence ID" value="KAK3924654.1"/>
    <property type="molecule type" value="Genomic_DNA"/>
</dbReference>
<name>A0AAE1HNL4_9NEOP</name>
<reference evidence="2" key="1">
    <citation type="submission" date="2021-07" db="EMBL/GenBank/DDBJ databases">
        <authorList>
            <person name="Catto M.A."/>
            <person name="Jacobson A."/>
            <person name="Kennedy G."/>
            <person name="Labadie P."/>
            <person name="Hunt B.G."/>
            <person name="Srinivasan R."/>
        </authorList>
    </citation>
    <scope>NUCLEOTIDE SEQUENCE</scope>
    <source>
        <strain evidence="2">PL_HMW_Pooled</strain>
        <tissue evidence="2">Head</tissue>
    </source>
</reference>
<evidence type="ECO:0000313" key="2">
    <source>
        <dbReference type="EMBL" id="KAK3924654.1"/>
    </source>
</evidence>
<organism evidence="2 3">
    <name type="scientific">Frankliniella fusca</name>
    <dbReference type="NCBI Taxonomy" id="407009"/>
    <lineage>
        <taxon>Eukaryota</taxon>
        <taxon>Metazoa</taxon>
        <taxon>Ecdysozoa</taxon>
        <taxon>Arthropoda</taxon>
        <taxon>Hexapoda</taxon>
        <taxon>Insecta</taxon>
        <taxon>Pterygota</taxon>
        <taxon>Neoptera</taxon>
        <taxon>Paraneoptera</taxon>
        <taxon>Thysanoptera</taxon>
        <taxon>Terebrantia</taxon>
        <taxon>Thripoidea</taxon>
        <taxon>Thripidae</taxon>
        <taxon>Frankliniella</taxon>
    </lineage>
</organism>
<protein>
    <submittedName>
        <fullName evidence="2">Coiled-coil domain-containing protein 77</fullName>
    </submittedName>
</protein>
<feature type="compositionally biased region" description="Acidic residues" evidence="1">
    <location>
        <begin position="211"/>
        <end position="220"/>
    </location>
</feature>
<feature type="compositionally biased region" description="Low complexity" evidence="1">
    <location>
        <begin position="120"/>
        <end position="132"/>
    </location>
</feature>
<dbReference type="AlphaFoldDB" id="A0AAE1HNL4"/>
<comment type="caution">
    <text evidence="2">The sequence shown here is derived from an EMBL/GenBank/DDBJ whole genome shotgun (WGS) entry which is preliminary data.</text>
</comment>
<feature type="region of interest" description="Disordered" evidence="1">
    <location>
        <begin position="193"/>
        <end position="220"/>
    </location>
</feature>
<dbReference type="Proteomes" id="UP001219518">
    <property type="component" value="Unassembled WGS sequence"/>
</dbReference>
<feature type="region of interest" description="Disordered" evidence="1">
    <location>
        <begin position="76"/>
        <end position="159"/>
    </location>
</feature>
<evidence type="ECO:0000256" key="1">
    <source>
        <dbReference type="SAM" id="MobiDB-lite"/>
    </source>
</evidence>
<feature type="compositionally biased region" description="Polar residues" evidence="1">
    <location>
        <begin position="76"/>
        <end position="105"/>
    </location>
</feature>
<accession>A0AAE1HNL4</accession>
<gene>
    <name evidence="2" type="ORF">KUF71_012788</name>
</gene>
<sequence>MSTIRAFLEEREVPEEIIKTLLDEGYDLKEFSKLTYGYLHLLNFKTADVQRLFPLIGEAHRETCCGSTNEPSCSFSSFGQAGPTSLTAQPTGPSAPQPRIQSQDAYPSAISPLRETPRGSSNRPSCSSSSFSQAGPDSLTAQPRGPSAPQPRIQSQDAYPSAISPLDHIYCRKKNTGWITNASRAIQSINRCRNSKKRKTTPSDENQYPADDPDDLDSDGISEMATLVPGSAELHDITEGMRKSFRLRETFRENGTDVSTFVTKFPHLMTYNGEMLRQEFKRMRPNAKDLCRSFLPLLPKSLELPWKYPVTLSHEDDTIRALMKLSQYLPHDVHKRQDRTAATSTCPTEGNVINYISSNQNVDDYVEQKRADSPDGQPVQPYLLAIVSTVTKKVQKYFVVVDDTKTQLPPNCQGAKAIEYLIATYLVFHLEYPFGWRNTFHFLSSCFLEVFESREVGHRKDGVTPSERELWLLLKNK</sequence>
<keyword evidence="3" id="KW-1185">Reference proteome</keyword>
<evidence type="ECO:0000313" key="3">
    <source>
        <dbReference type="Proteomes" id="UP001219518"/>
    </source>
</evidence>
<proteinExistence type="predicted"/>
<reference evidence="2" key="2">
    <citation type="journal article" date="2023" name="BMC Genomics">
        <title>Pest status, molecular evolution, and epigenetic factors derived from the genome assembly of Frankliniella fusca, a thysanopteran phytovirus vector.</title>
        <authorList>
            <person name="Catto M.A."/>
            <person name="Labadie P.E."/>
            <person name="Jacobson A.L."/>
            <person name="Kennedy G.G."/>
            <person name="Srinivasan R."/>
            <person name="Hunt B.G."/>
        </authorList>
    </citation>
    <scope>NUCLEOTIDE SEQUENCE</scope>
    <source>
        <strain evidence="2">PL_HMW_Pooled</strain>
    </source>
</reference>